<reference evidence="5" key="1">
    <citation type="journal article" date="2019" name="Int. J. Syst. Evol. Microbiol.">
        <title>The Global Catalogue of Microorganisms (GCM) 10K type strain sequencing project: providing services to taxonomists for standard genome sequencing and annotation.</title>
        <authorList>
            <consortium name="The Broad Institute Genomics Platform"/>
            <consortium name="The Broad Institute Genome Sequencing Center for Infectious Disease"/>
            <person name="Wu L."/>
            <person name="Ma J."/>
        </authorList>
    </citation>
    <scope>NUCLEOTIDE SEQUENCE [LARGE SCALE GENOMIC DNA]</scope>
    <source>
        <strain evidence="5">WYCCWR 12678</strain>
    </source>
</reference>
<dbReference type="SUPFAM" id="SSF54523">
    <property type="entry name" value="Pili subunits"/>
    <property type="match status" value="1"/>
</dbReference>
<dbReference type="InterPro" id="IPR045584">
    <property type="entry name" value="Pilin-like"/>
</dbReference>
<keyword evidence="3" id="KW-0472">Membrane</keyword>
<evidence type="ECO:0000256" key="2">
    <source>
        <dbReference type="ARBA" id="ARBA00023287"/>
    </source>
</evidence>
<comment type="subcellular location">
    <subcellularLocation>
        <location evidence="1">Cell surface</location>
    </subcellularLocation>
</comment>
<evidence type="ECO:0000256" key="1">
    <source>
        <dbReference type="ARBA" id="ARBA00004241"/>
    </source>
</evidence>
<proteinExistence type="predicted"/>
<dbReference type="RefSeq" id="WP_380025904.1">
    <property type="nucleotide sequence ID" value="NZ_JBHSHC010000096.1"/>
</dbReference>
<keyword evidence="5" id="KW-1185">Reference proteome</keyword>
<dbReference type="NCBIfam" id="TIGR02532">
    <property type="entry name" value="IV_pilin_GFxxxE"/>
    <property type="match status" value="1"/>
</dbReference>
<evidence type="ECO:0000313" key="5">
    <source>
        <dbReference type="Proteomes" id="UP001596002"/>
    </source>
</evidence>
<protein>
    <submittedName>
        <fullName evidence="4">Type II secretion system protein</fullName>
    </submittedName>
</protein>
<dbReference type="Pfam" id="PF07963">
    <property type="entry name" value="N_methyl"/>
    <property type="match status" value="1"/>
</dbReference>
<evidence type="ECO:0000313" key="4">
    <source>
        <dbReference type="EMBL" id="MFC4767982.1"/>
    </source>
</evidence>
<gene>
    <name evidence="4" type="ORF">ACFO8Q_11530</name>
</gene>
<keyword evidence="3" id="KW-0812">Transmembrane</keyword>
<sequence length="168" mass="18431">MFKTKVQNEQGVKREEAVQQKCRKRQEGFTLIEMLAVVVILVIVAGVGYIMVNRQIESSRERADVANFRTIADAAMRYMMDNPNFTGNALTWQSAATSDLVPTYLPQQIDDPWNTGNDGGTADYTVAVDTANRRITITGQHVYTGNLPANTVGLTGGNNAVAVLTITY</sequence>
<dbReference type="EMBL" id="JBHSHC010000096">
    <property type="protein sequence ID" value="MFC4767982.1"/>
    <property type="molecule type" value="Genomic_DNA"/>
</dbReference>
<keyword evidence="3" id="KW-1133">Transmembrane helix</keyword>
<comment type="caution">
    <text evidence="4">The sequence shown here is derived from an EMBL/GenBank/DDBJ whole genome shotgun (WGS) entry which is preliminary data.</text>
</comment>
<accession>A0ABV9Q5M1</accession>
<dbReference type="Gene3D" id="3.30.700.10">
    <property type="entry name" value="Glycoprotein, Type 4 Pilin"/>
    <property type="match status" value="1"/>
</dbReference>
<evidence type="ECO:0000256" key="3">
    <source>
        <dbReference type="SAM" id="Phobius"/>
    </source>
</evidence>
<keyword evidence="2" id="KW-0178">Competence</keyword>
<feature type="transmembrane region" description="Helical" evidence="3">
    <location>
        <begin position="29"/>
        <end position="52"/>
    </location>
</feature>
<dbReference type="Proteomes" id="UP001596002">
    <property type="component" value="Unassembled WGS sequence"/>
</dbReference>
<dbReference type="InterPro" id="IPR012902">
    <property type="entry name" value="N_methyl_site"/>
</dbReference>
<organism evidence="4 5">
    <name type="scientific">Effusibacillus consociatus</name>
    <dbReference type="NCBI Taxonomy" id="1117041"/>
    <lineage>
        <taxon>Bacteria</taxon>
        <taxon>Bacillati</taxon>
        <taxon>Bacillota</taxon>
        <taxon>Bacilli</taxon>
        <taxon>Bacillales</taxon>
        <taxon>Alicyclobacillaceae</taxon>
        <taxon>Effusibacillus</taxon>
    </lineage>
</organism>
<name>A0ABV9Q5M1_9BACL</name>